<dbReference type="STRING" id="1297750.SAMN05444405_11219"/>
<gene>
    <name evidence="1" type="ORF">SAMN05444405_11219</name>
</gene>
<proteinExistence type="predicted"/>
<dbReference type="Pfam" id="PF09709">
    <property type="entry name" value="Cas_Csd1"/>
    <property type="match status" value="1"/>
</dbReference>
<dbReference type="InterPro" id="IPR010144">
    <property type="entry name" value="CRISPR-assoc_prot_Csd1-typ"/>
</dbReference>
<dbReference type="EMBL" id="FQTV01000012">
    <property type="protein sequence ID" value="SHF68371.1"/>
    <property type="molecule type" value="Genomic_DNA"/>
</dbReference>
<sequence>MILQALYEYYQRKVADEESNIAPLGFERKEIPFIIVIDEEGNFINLEDTREGENKRAKRFLVLKTKGRPGSNSWQTANVLWDHYGYVLAQSKDETDKAIDSAKKQNETFIKEVKNISNKFSDNKSFKAILKFYENPDSLELVKAHELFADCIKIAGCNISFRIISETELVAENEDLKKLVTDSIKEDEENVSKGVCLITGENTLIAKLHTATAIPGGKSGAKLVGFQKKSGYDSYYKEQGMNAPVSLEAEDAYTTALNTLLGKDSQNKMRLNDMTILFWAEKDNDMEHYFNAFFISPPKDDPDKNIREIRSFMESIYTGKLNLDGSTRFYILGLAPNAARISIRFWKVGKVSDLAGNIVTHFNDLMIIRNKNDEREFFSLFNLLTQVAAQFKMDNLPPNLVSSVMVSIINGTPYPSTLQQQCICRIRAEQEVGYIRAAILKAYINRKTRFNKNINEKEITMALDIENKNQGYLCGRLFAILEKIQEDAQPGINTTIKDRFYGAASSTPVAVFSRLLNMSNHHLEKLNSGKKIYYEKIIQGIMAGISSDGLPTNLSLDDQSRFAIGYYHQRQDLFISKKEN</sequence>
<evidence type="ECO:0000313" key="2">
    <source>
        <dbReference type="Proteomes" id="UP000184509"/>
    </source>
</evidence>
<name>A0A1M5DNC0_9BACE</name>
<dbReference type="CDD" id="cd09757">
    <property type="entry name" value="Cas8c_I-C"/>
    <property type="match status" value="1"/>
</dbReference>
<reference evidence="1 2" key="1">
    <citation type="submission" date="2016-11" db="EMBL/GenBank/DDBJ databases">
        <authorList>
            <person name="Jaros S."/>
            <person name="Januszkiewicz K."/>
            <person name="Wedrychowicz H."/>
        </authorList>
    </citation>
    <scope>NUCLEOTIDE SEQUENCE [LARGE SCALE GENOMIC DNA]</scope>
    <source>
        <strain evidence="1 2">DSM 26991</strain>
    </source>
</reference>
<protein>
    <submittedName>
        <fullName evidence="1">CRISPR-associated protein, Csd1 family</fullName>
    </submittedName>
</protein>
<dbReference type="RefSeq" id="WP_073402562.1">
    <property type="nucleotide sequence ID" value="NZ_FQTV01000012.1"/>
</dbReference>
<organism evidence="1 2">
    <name type="scientific">Bacteroides luti</name>
    <dbReference type="NCBI Taxonomy" id="1297750"/>
    <lineage>
        <taxon>Bacteria</taxon>
        <taxon>Pseudomonadati</taxon>
        <taxon>Bacteroidota</taxon>
        <taxon>Bacteroidia</taxon>
        <taxon>Bacteroidales</taxon>
        <taxon>Bacteroidaceae</taxon>
        <taxon>Bacteroides</taxon>
    </lineage>
</organism>
<dbReference type="AlphaFoldDB" id="A0A1M5DNC0"/>
<dbReference type="Proteomes" id="UP000184509">
    <property type="component" value="Unassembled WGS sequence"/>
</dbReference>
<dbReference type="NCBIfam" id="TIGR01863">
    <property type="entry name" value="cas_Csd1"/>
    <property type="match status" value="1"/>
</dbReference>
<accession>A0A1M5DNC0</accession>
<dbReference type="OrthoDB" id="9778918at2"/>
<keyword evidence="2" id="KW-1185">Reference proteome</keyword>
<evidence type="ECO:0000313" key="1">
    <source>
        <dbReference type="EMBL" id="SHF68371.1"/>
    </source>
</evidence>